<feature type="compositionally biased region" description="Polar residues" evidence="1">
    <location>
        <begin position="23"/>
        <end position="34"/>
    </location>
</feature>
<sequence length="135" mass="15212">MSGKDPAVGVGGVGRAFNDRSSNRPSTSKSNISCPQKKETLPAKSSSPNKFKRKTSSSQFDNVPKFTRTESKTKFVFSSSESDSSALLDEDMERNTSLVDDLNVNYKNDNKKEKKYLIRHLIMHLYEAFITMKHL</sequence>
<name>A0A814IDA0_9BILA</name>
<comment type="caution">
    <text evidence="2">The sequence shown here is derived from an EMBL/GenBank/DDBJ whole genome shotgun (WGS) entry which is preliminary data.</text>
</comment>
<evidence type="ECO:0000313" key="2">
    <source>
        <dbReference type="EMBL" id="CAF1024112.1"/>
    </source>
</evidence>
<gene>
    <name evidence="2" type="ORF">OXX778_LOCUS17529</name>
</gene>
<evidence type="ECO:0000313" key="3">
    <source>
        <dbReference type="Proteomes" id="UP000663879"/>
    </source>
</evidence>
<evidence type="ECO:0000256" key="1">
    <source>
        <dbReference type="SAM" id="MobiDB-lite"/>
    </source>
</evidence>
<reference evidence="2" key="1">
    <citation type="submission" date="2021-02" db="EMBL/GenBank/DDBJ databases">
        <authorList>
            <person name="Nowell W R."/>
        </authorList>
    </citation>
    <scope>NUCLEOTIDE SEQUENCE</scope>
    <source>
        <strain evidence="2">Ploen Becks lab</strain>
    </source>
</reference>
<dbReference type="Proteomes" id="UP000663879">
    <property type="component" value="Unassembled WGS sequence"/>
</dbReference>
<accession>A0A814IDA0</accession>
<dbReference type="EMBL" id="CAJNOC010004509">
    <property type="protein sequence ID" value="CAF1024112.1"/>
    <property type="molecule type" value="Genomic_DNA"/>
</dbReference>
<feature type="region of interest" description="Disordered" evidence="1">
    <location>
        <begin position="1"/>
        <end position="65"/>
    </location>
</feature>
<dbReference type="AlphaFoldDB" id="A0A814IDA0"/>
<proteinExistence type="predicted"/>
<organism evidence="2 3">
    <name type="scientific">Brachionus calyciflorus</name>
    <dbReference type="NCBI Taxonomy" id="104777"/>
    <lineage>
        <taxon>Eukaryota</taxon>
        <taxon>Metazoa</taxon>
        <taxon>Spiralia</taxon>
        <taxon>Gnathifera</taxon>
        <taxon>Rotifera</taxon>
        <taxon>Eurotatoria</taxon>
        <taxon>Monogononta</taxon>
        <taxon>Pseudotrocha</taxon>
        <taxon>Ploima</taxon>
        <taxon>Brachionidae</taxon>
        <taxon>Brachionus</taxon>
    </lineage>
</organism>
<protein>
    <submittedName>
        <fullName evidence="2">Uncharacterized protein</fullName>
    </submittedName>
</protein>
<keyword evidence="3" id="KW-1185">Reference proteome</keyword>